<reference evidence="1 2" key="1">
    <citation type="submission" date="2018-03" db="EMBL/GenBank/DDBJ databases">
        <title>Genomic Encyclopedia of Archaeal and Bacterial Type Strains, Phase II (KMG-II): from individual species to whole genera.</title>
        <authorList>
            <person name="Goeker M."/>
        </authorList>
    </citation>
    <scope>NUCLEOTIDE SEQUENCE [LARGE SCALE GENOMIC DNA]</scope>
    <source>
        <strain evidence="1 2">DSM 100065</strain>
    </source>
</reference>
<comment type="caution">
    <text evidence="1">The sequence shown here is derived from an EMBL/GenBank/DDBJ whole genome shotgun (WGS) entry which is preliminary data.</text>
</comment>
<evidence type="ECO:0000313" key="2">
    <source>
        <dbReference type="Proteomes" id="UP000237752"/>
    </source>
</evidence>
<dbReference type="RefSeq" id="WP_170111005.1">
    <property type="nucleotide sequence ID" value="NZ_PVUE01000005.1"/>
</dbReference>
<name>A0A2T1A1Q8_9ACTN</name>
<dbReference type="InterPro" id="IPR029069">
    <property type="entry name" value="HotDog_dom_sf"/>
</dbReference>
<dbReference type="SUPFAM" id="SSF54637">
    <property type="entry name" value="Thioesterase/thiol ester dehydrase-isomerase"/>
    <property type="match status" value="1"/>
</dbReference>
<organism evidence="1 2">
    <name type="scientific">Antricoccus suffuscus</name>
    <dbReference type="NCBI Taxonomy" id="1629062"/>
    <lineage>
        <taxon>Bacteria</taxon>
        <taxon>Bacillati</taxon>
        <taxon>Actinomycetota</taxon>
        <taxon>Actinomycetes</taxon>
        <taxon>Geodermatophilales</taxon>
        <taxon>Antricoccaceae</taxon>
        <taxon>Antricoccus</taxon>
    </lineage>
</organism>
<gene>
    <name evidence="1" type="ORF">CLV47_105145</name>
</gene>
<accession>A0A2T1A1Q8</accession>
<sequence length="155" mass="17452">MTHPSDTADIFTAGDELFCSEWFEIDRDHLRQFAYSTYLTADDVDLTISNNNPLGPDLIDGFMLLSLLLHFEFKFAPRGVDGSYGFNYGLNSVRFTSPVMIGERIRVRSTVASLVPRGDDRLLTTDNVIEVEGRQKPAMVAQWLVLKCAPTEDSR</sequence>
<evidence type="ECO:0000313" key="1">
    <source>
        <dbReference type="EMBL" id="PRZ42523.1"/>
    </source>
</evidence>
<dbReference type="Gene3D" id="3.10.129.10">
    <property type="entry name" value="Hotdog Thioesterase"/>
    <property type="match status" value="1"/>
</dbReference>
<dbReference type="PANTHER" id="PTHR42993">
    <property type="entry name" value="MAOC-LIKE DEHYDRATASE DOMAIN-CONTAINING PROTEIN"/>
    <property type="match status" value="1"/>
</dbReference>
<proteinExistence type="predicted"/>
<protein>
    <submittedName>
        <fullName evidence="1">Acyl dehydratase</fullName>
    </submittedName>
</protein>
<dbReference type="EMBL" id="PVUE01000005">
    <property type="protein sequence ID" value="PRZ42523.1"/>
    <property type="molecule type" value="Genomic_DNA"/>
</dbReference>
<keyword evidence="2" id="KW-1185">Reference proteome</keyword>
<dbReference type="PANTHER" id="PTHR42993:SF1">
    <property type="entry name" value="MAOC-LIKE DEHYDRATASE DOMAIN-CONTAINING PROTEIN"/>
    <property type="match status" value="1"/>
</dbReference>
<dbReference type="Proteomes" id="UP000237752">
    <property type="component" value="Unassembled WGS sequence"/>
</dbReference>
<dbReference type="AlphaFoldDB" id="A0A2T1A1Q8"/>